<feature type="transmembrane region" description="Helical" evidence="1">
    <location>
        <begin position="7"/>
        <end position="25"/>
    </location>
</feature>
<protein>
    <recommendedName>
        <fullName evidence="4">DUF2273 domain-containing protein</fullName>
    </recommendedName>
</protein>
<keyword evidence="1" id="KW-1133">Transmembrane helix</keyword>
<evidence type="ECO:0000313" key="2">
    <source>
        <dbReference type="EMBL" id="MFC4766819.1"/>
    </source>
</evidence>
<accession>A0ABV9PXP2</accession>
<feature type="transmembrane region" description="Helical" evidence="1">
    <location>
        <begin position="31"/>
        <end position="50"/>
    </location>
</feature>
<evidence type="ECO:0000313" key="3">
    <source>
        <dbReference type="Proteomes" id="UP001596002"/>
    </source>
</evidence>
<evidence type="ECO:0000256" key="1">
    <source>
        <dbReference type="SAM" id="Phobius"/>
    </source>
</evidence>
<dbReference type="EMBL" id="JBHSHC010000033">
    <property type="protein sequence ID" value="MFC4766819.1"/>
    <property type="molecule type" value="Genomic_DNA"/>
</dbReference>
<comment type="caution">
    <text evidence="2">The sequence shown here is derived from an EMBL/GenBank/DDBJ whole genome shotgun (WGS) entry which is preliminary data.</text>
</comment>
<keyword evidence="1" id="KW-0472">Membrane</keyword>
<keyword evidence="1" id="KW-0812">Transmembrane</keyword>
<sequence>MENKAELFKKLAWVPILGFLIAGLVSGNGTMIALLFICGLVLGIIFFGLAEIMNLLHKIHEKLGNG</sequence>
<dbReference type="RefSeq" id="WP_380024713.1">
    <property type="nucleotide sequence ID" value="NZ_JBHSHC010000033.1"/>
</dbReference>
<name>A0ABV9PXP2_9BACL</name>
<evidence type="ECO:0008006" key="4">
    <source>
        <dbReference type="Google" id="ProtNLM"/>
    </source>
</evidence>
<proteinExistence type="predicted"/>
<organism evidence="2 3">
    <name type="scientific">Effusibacillus consociatus</name>
    <dbReference type="NCBI Taxonomy" id="1117041"/>
    <lineage>
        <taxon>Bacteria</taxon>
        <taxon>Bacillati</taxon>
        <taxon>Bacillota</taxon>
        <taxon>Bacilli</taxon>
        <taxon>Bacillales</taxon>
        <taxon>Alicyclobacillaceae</taxon>
        <taxon>Effusibacillus</taxon>
    </lineage>
</organism>
<keyword evidence="3" id="KW-1185">Reference proteome</keyword>
<dbReference type="Proteomes" id="UP001596002">
    <property type="component" value="Unassembled WGS sequence"/>
</dbReference>
<reference evidence="3" key="1">
    <citation type="journal article" date="2019" name="Int. J. Syst. Evol. Microbiol.">
        <title>The Global Catalogue of Microorganisms (GCM) 10K type strain sequencing project: providing services to taxonomists for standard genome sequencing and annotation.</title>
        <authorList>
            <consortium name="The Broad Institute Genomics Platform"/>
            <consortium name="The Broad Institute Genome Sequencing Center for Infectious Disease"/>
            <person name="Wu L."/>
            <person name="Ma J."/>
        </authorList>
    </citation>
    <scope>NUCLEOTIDE SEQUENCE [LARGE SCALE GENOMIC DNA]</scope>
    <source>
        <strain evidence="3">WYCCWR 12678</strain>
    </source>
</reference>
<gene>
    <name evidence="2" type="ORF">ACFO8Q_05485</name>
</gene>